<proteinExistence type="predicted"/>
<feature type="transmembrane region" description="Helical" evidence="1">
    <location>
        <begin position="6"/>
        <end position="23"/>
    </location>
</feature>
<dbReference type="Proteomes" id="UP000051621">
    <property type="component" value="Unassembled WGS sequence"/>
</dbReference>
<dbReference type="AlphaFoldDB" id="A0A0R1LWG2"/>
<evidence type="ECO:0000256" key="1">
    <source>
        <dbReference type="SAM" id="Phobius"/>
    </source>
</evidence>
<dbReference type="PATRIC" id="fig|1423731.3.peg.494"/>
<gene>
    <name evidence="2" type="ORF">FC81_GL000479</name>
</gene>
<evidence type="ECO:0000313" key="3">
    <source>
        <dbReference type="Proteomes" id="UP000051621"/>
    </source>
</evidence>
<dbReference type="OrthoDB" id="2315025at2"/>
<keyword evidence="1" id="KW-0472">Membrane</keyword>
<accession>A0A0R1LWG2</accession>
<protein>
    <recommendedName>
        <fullName evidence="4">Integral membrane protein</fullName>
    </recommendedName>
</protein>
<organism evidence="2 3">
    <name type="scientific">Liquorilactobacillus capillatus DSM 19910</name>
    <dbReference type="NCBI Taxonomy" id="1423731"/>
    <lineage>
        <taxon>Bacteria</taxon>
        <taxon>Bacillati</taxon>
        <taxon>Bacillota</taxon>
        <taxon>Bacilli</taxon>
        <taxon>Lactobacillales</taxon>
        <taxon>Lactobacillaceae</taxon>
        <taxon>Liquorilactobacillus</taxon>
    </lineage>
</organism>
<feature type="transmembrane region" description="Helical" evidence="1">
    <location>
        <begin position="72"/>
        <end position="93"/>
    </location>
</feature>
<dbReference type="RefSeq" id="WP_057746664.1">
    <property type="nucleotide sequence ID" value="NZ_AZEF01000061.1"/>
</dbReference>
<evidence type="ECO:0008006" key="4">
    <source>
        <dbReference type="Google" id="ProtNLM"/>
    </source>
</evidence>
<sequence length="94" mass="10583">MAIIKVLTLFLAAIIFFLGYYLYTHQHKPFLMFHPENNHILAGIVKIYGLILILLALITLVAALFLATWALAVALIFDVIVIATLPVMMLIFLQ</sequence>
<comment type="caution">
    <text evidence="2">The sequence shown here is derived from an EMBL/GenBank/DDBJ whole genome shotgun (WGS) entry which is preliminary data.</text>
</comment>
<reference evidence="2 3" key="1">
    <citation type="journal article" date="2015" name="Genome Announc.">
        <title>Expanding the biotechnology potential of lactobacilli through comparative genomics of 213 strains and associated genera.</title>
        <authorList>
            <person name="Sun Z."/>
            <person name="Harris H.M."/>
            <person name="McCann A."/>
            <person name="Guo C."/>
            <person name="Argimon S."/>
            <person name="Zhang W."/>
            <person name="Yang X."/>
            <person name="Jeffery I.B."/>
            <person name="Cooney J.C."/>
            <person name="Kagawa T.F."/>
            <person name="Liu W."/>
            <person name="Song Y."/>
            <person name="Salvetti E."/>
            <person name="Wrobel A."/>
            <person name="Rasinkangas P."/>
            <person name="Parkhill J."/>
            <person name="Rea M.C."/>
            <person name="O'Sullivan O."/>
            <person name="Ritari J."/>
            <person name="Douillard F.P."/>
            <person name="Paul Ross R."/>
            <person name="Yang R."/>
            <person name="Briner A.E."/>
            <person name="Felis G.E."/>
            <person name="de Vos W.M."/>
            <person name="Barrangou R."/>
            <person name="Klaenhammer T.R."/>
            <person name="Caufield P.W."/>
            <person name="Cui Y."/>
            <person name="Zhang H."/>
            <person name="O'Toole P.W."/>
        </authorList>
    </citation>
    <scope>NUCLEOTIDE SEQUENCE [LARGE SCALE GENOMIC DNA]</scope>
    <source>
        <strain evidence="2 3">DSM 19910</strain>
    </source>
</reference>
<name>A0A0R1LWG2_9LACO</name>
<feature type="transmembrane region" description="Helical" evidence="1">
    <location>
        <begin position="44"/>
        <end position="66"/>
    </location>
</feature>
<keyword evidence="1" id="KW-1133">Transmembrane helix</keyword>
<keyword evidence="1" id="KW-0812">Transmembrane</keyword>
<evidence type="ECO:0000313" key="2">
    <source>
        <dbReference type="EMBL" id="KRL00102.1"/>
    </source>
</evidence>
<keyword evidence="3" id="KW-1185">Reference proteome</keyword>
<dbReference type="EMBL" id="AZEF01000061">
    <property type="protein sequence ID" value="KRL00102.1"/>
    <property type="molecule type" value="Genomic_DNA"/>
</dbReference>